<dbReference type="OrthoDB" id="3268930at2"/>
<dbReference type="PANTHER" id="PTHR34580:SF3">
    <property type="entry name" value="PROTEIN PAFB"/>
    <property type="match status" value="1"/>
</dbReference>
<evidence type="ECO:0000259" key="1">
    <source>
        <dbReference type="Pfam" id="PF13280"/>
    </source>
</evidence>
<feature type="domain" description="WCX" evidence="2">
    <location>
        <begin position="237"/>
        <end position="309"/>
    </location>
</feature>
<comment type="caution">
    <text evidence="3">The sequence shown here is derived from an EMBL/GenBank/DDBJ whole genome shotgun (WGS) entry which is preliminary data.</text>
</comment>
<evidence type="ECO:0000313" key="3">
    <source>
        <dbReference type="EMBL" id="TBT94558.1"/>
    </source>
</evidence>
<dbReference type="Pfam" id="PF25583">
    <property type="entry name" value="WCX"/>
    <property type="match status" value="1"/>
</dbReference>
<sequence>MSARKSERIMNLTICLLMARRFLPRESIREAVEGYHGLSDAAFERTFERDKEELRAMGVPIETGSDSVLFPDEVGYRIRRADFELPPLEFSAGETVALGLASTVWDQARVADDMVRAVAKLRAAGVEPDADRAAHLAPSLAAHEAAFELLWQATNSRTRVRFTYKGVERVVEPWFLANRRGAWYLLAFDTTRSDRRLYKVARVEGEATVVGEAQAYAVPEIDLEAAFAALEARPADLWAVVAIADGRAPDLRRRAEPIDGVAPAGRSLFRLPYSEERDPVGELAAHGADVLVLEPAALRAAVARHLRGVVGLEAS</sequence>
<dbReference type="InterPro" id="IPR026881">
    <property type="entry name" value="WYL_dom"/>
</dbReference>
<dbReference type="Pfam" id="PF13280">
    <property type="entry name" value="WYL"/>
    <property type="match status" value="1"/>
</dbReference>
<reference evidence="3 4" key="1">
    <citation type="submission" date="2019-01" db="EMBL/GenBank/DDBJ databases">
        <title>Lactibacter flavus gen. nov., sp. nov., a novel bacterium of the family Propionibacteriaceae isolated from raw milk and dairy products.</title>
        <authorList>
            <person name="Huptas C."/>
            <person name="Wenning M."/>
            <person name="Breitenwieser F."/>
            <person name="Doll E."/>
            <person name="Von Neubeck M."/>
            <person name="Busse H.-J."/>
            <person name="Scherer S."/>
        </authorList>
    </citation>
    <scope>NUCLEOTIDE SEQUENCE [LARGE SCALE GENOMIC DNA]</scope>
    <source>
        <strain evidence="3 4">DSM 22130</strain>
    </source>
</reference>
<dbReference type="RefSeq" id="WP_131172456.1">
    <property type="nucleotide sequence ID" value="NZ_FXTL01000012.1"/>
</dbReference>
<organism evidence="3 4">
    <name type="scientific">Propioniciclava tarda</name>
    <dbReference type="NCBI Taxonomy" id="433330"/>
    <lineage>
        <taxon>Bacteria</taxon>
        <taxon>Bacillati</taxon>
        <taxon>Actinomycetota</taxon>
        <taxon>Actinomycetes</taxon>
        <taxon>Propionibacteriales</taxon>
        <taxon>Propionibacteriaceae</taxon>
        <taxon>Propioniciclava</taxon>
    </lineage>
</organism>
<dbReference type="Proteomes" id="UP000291933">
    <property type="component" value="Unassembled WGS sequence"/>
</dbReference>
<protein>
    <submittedName>
        <fullName evidence="3">WYL domain-containing protein</fullName>
    </submittedName>
</protein>
<dbReference type="InterPro" id="IPR051534">
    <property type="entry name" value="CBASS_pafABC_assoc_protein"/>
</dbReference>
<gene>
    <name evidence="3" type="ORF">ET996_10210</name>
</gene>
<dbReference type="PROSITE" id="PS52050">
    <property type="entry name" value="WYL"/>
    <property type="match status" value="1"/>
</dbReference>
<dbReference type="PANTHER" id="PTHR34580">
    <property type="match status" value="1"/>
</dbReference>
<name>A0A4Q9KJJ7_PROTD</name>
<feature type="domain" description="WYL" evidence="1">
    <location>
        <begin position="146"/>
        <end position="204"/>
    </location>
</feature>
<dbReference type="AlphaFoldDB" id="A0A4Q9KJJ7"/>
<evidence type="ECO:0000259" key="2">
    <source>
        <dbReference type="Pfam" id="PF25583"/>
    </source>
</evidence>
<dbReference type="EMBL" id="SDMR01000012">
    <property type="protein sequence ID" value="TBT94558.1"/>
    <property type="molecule type" value="Genomic_DNA"/>
</dbReference>
<evidence type="ECO:0000313" key="4">
    <source>
        <dbReference type="Proteomes" id="UP000291933"/>
    </source>
</evidence>
<dbReference type="InterPro" id="IPR057727">
    <property type="entry name" value="WCX_dom"/>
</dbReference>
<proteinExistence type="predicted"/>
<accession>A0A4Q9KJJ7</accession>
<keyword evidence="4" id="KW-1185">Reference proteome</keyword>